<feature type="non-terminal residue" evidence="3">
    <location>
        <position position="106"/>
    </location>
</feature>
<comment type="caution">
    <text evidence="3">The sequence shown here is derived from an EMBL/GenBank/DDBJ whole genome shotgun (WGS) entry which is preliminary data.</text>
</comment>
<dbReference type="Proteomes" id="UP001054837">
    <property type="component" value="Unassembled WGS sequence"/>
</dbReference>
<organism evidence="3 4">
    <name type="scientific">Caerostris darwini</name>
    <dbReference type="NCBI Taxonomy" id="1538125"/>
    <lineage>
        <taxon>Eukaryota</taxon>
        <taxon>Metazoa</taxon>
        <taxon>Ecdysozoa</taxon>
        <taxon>Arthropoda</taxon>
        <taxon>Chelicerata</taxon>
        <taxon>Arachnida</taxon>
        <taxon>Araneae</taxon>
        <taxon>Araneomorphae</taxon>
        <taxon>Entelegynae</taxon>
        <taxon>Araneoidea</taxon>
        <taxon>Araneidae</taxon>
        <taxon>Caerostris</taxon>
    </lineage>
</organism>
<reference evidence="3 4" key="1">
    <citation type="submission" date="2021-06" db="EMBL/GenBank/DDBJ databases">
        <title>Caerostris darwini draft genome.</title>
        <authorList>
            <person name="Kono N."/>
            <person name="Arakawa K."/>
        </authorList>
    </citation>
    <scope>NUCLEOTIDE SEQUENCE [LARGE SCALE GENOMIC DNA]</scope>
</reference>
<gene>
    <name evidence="3" type="primary">X975_07587</name>
    <name evidence="3" type="ORF">CDAR_367321</name>
</gene>
<dbReference type="GO" id="GO:0022008">
    <property type="term" value="P:neurogenesis"/>
    <property type="evidence" value="ECO:0007669"/>
    <property type="project" value="TreeGrafter"/>
</dbReference>
<evidence type="ECO:0000313" key="4">
    <source>
        <dbReference type="Proteomes" id="UP001054837"/>
    </source>
</evidence>
<proteinExistence type="predicted"/>
<dbReference type="Gene3D" id="3.30.710.10">
    <property type="entry name" value="Potassium Channel Kv1.1, Chain A"/>
    <property type="match status" value="1"/>
</dbReference>
<dbReference type="Pfam" id="PF00651">
    <property type="entry name" value="BTB"/>
    <property type="match status" value="1"/>
</dbReference>
<dbReference type="GO" id="GO:0005829">
    <property type="term" value="C:cytosol"/>
    <property type="evidence" value="ECO:0007669"/>
    <property type="project" value="TreeGrafter"/>
</dbReference>
<dbReference type="PANTHER" id="PTHR45774">
    <property type="entry name" value="BTB/POZ DOMAIN-CONTAINING"/>
    <property type="match status" value="1"/>
</dbReference>
<keyword evidence="4" id="KW-1185">Reference proteome</keyword>
<evidence type="ECO:0000256" key="1">
    <source>
        <dbReference type="SAM" id="MobiDB-lite"/>
    </source>
</evidence>
<evidence type="ECO:0000313" key="3">
    <source>
        <dbReference type="EMBL" id="GIY30152.1"/>
    </source>
</evidence>
<feature type="region of interest" description="Disordered" evidence="1">
    <location>
        <begin position="25"/>
        <end position="60"/>
    </location>
</feature>
<dbReference type="InterPro" id="IPR000210">
    <property type="entry name" value="BTB/POZ_dom"/>
</dbReference>
<feature type="domain" description="BTB" evidence="2">
    <location>
        <begin position="50"/>
        <end position="106"/>
    </location>
</feature>
<accession>A0AAV4SBF3</accession>
<protein>
    <recommendedName>
        <fullName evidence="2">BTB domain-containing protein</fullName>
    </recommendedName>
</protein>
<dbReference type="PROSITE" id="PS50097">
    <property type="entry name" value="BTB"/>
    <property type="match status" value="1"/>
</dbReference>
<dbReference type="PANTHER" id="PTHR45774:SF3">
    <property type="entry name" value="BTB (POZ) DOMAIN-CONTAINING 2B-RELATED"/>
    <property type="match status" value="1"/>
</dbReference>
<dbReference type="InterPro" id="IPR011333">
    <property type="entry name" value="SKP1/BTB/POZ_sf"/>
</dbReference>
<sequence length="106" mass="12155">MDLGQHHDWWTSPCRWQWPFRNKQVTNRHGERESSAEDVVPPPEHGPERRDVHSGPSSASKKYVGHRVLLAMTSPVFEAMFYGDMADKSKVIRITDLAPIGFENLL</sequence>
<dbReference type="EMBL" id="BPLQ01007435">
    <property type="protein sequence ID" value="GIY30152.1"/>
    <property type="molecule type" value="Genomic_DNA"/>
</dbReference>
<dbReference type="SUPFAM" id="SSF54695">
    <property type="entry name" value="POZ domain"/>
    <property type="match status" value="1"/>
</dbReference>
<name>A0AAV4SBF3_9ARAC</name>
<dbReference type="AlphaFoldDB" id="A0AAV4SBF3"/>
<evidence type="ECO:0000259" key="2">
    <source>
        <dbReference type="PROSITE" id="PS50097"/>
    </source>
</evidence>